<protein>
    <recommendedName>
        <fullName evidence="7">Carrier domain-containing protein</fullName>
    </recommendedName>
</protein>
<keyword evidence="1" id="KW-0596">Phosphopantetheine</keyword>
<dbReference type="GO" id="GO:0009245">
    <property type="term" value="P:lipid A biosynthetic process"/>
    <property type="evidence" value="ECO:0007669"/>
    <property type="project" value="TreeGrafter"/>
</dbReference>
<dbReference type="GO" id="GO:0000035">
    <property type="term" value="F:acyl binding"/>
    <property type="evidence" value="ECO:0007669"/>
    <property type="project" value="TreeGrafter"/>
</dbReference>
<dbReference type="Proteomes" id="UP001310022">
    <property type="component" value="Unassembled WGS sequence"/>
</dbReference>
<dbReference type="AlphaFoldDB" id="A0AAN5AJI2"/>
<dbReference type="RefSeq" id="WP_053406365.1">
    <property type="nucleotide sequence ID" value="NZ_BQKE01000001.1"/>
</dbReference>
<keyword evidence="4" id="KW-0276">Fatty acid metabolism</keyword>
<evidence type="ECO:0000256" key="4">
    <source>
        <dbReference type="ARBA" id="ARBA00022832"/>
    </source>
</evidence>
<dbReference type="GO" id="GO:0005829">
    <property type="term" value="C:cytosol"/>
    <property type="evidence" value="ECO:0007669"/>
    <property type="project" value="TreeGrafter"/>
</dbReference>
<dbReference type="PANTHER" id="PTHR20863:SF76">
    <property type="entry name" value="CARRIER DOMAIN-CONTAINING PROTEIN"/>
    <property type="match status" value="1"/>
</dbReference>
<feature type="domain" description="Carrier" evidence="7">
    <location>
        <begin position="1"/>
        <end position="76"/>
    </location>
</feature>
<keyword evidence="9" id="KW-1185">Reference proteome</keyword>
<dbReference type="Gene3D" id="1.10.1200.10">
    <property type="entry name" value="ACP-like"/>
    <property type="match status" value="1"/>
</dbReference>
<evidence type="ECO:0000259" key="7">
    <source>
        <dbReference type="PROSITE" id="PS50075"/>
    </source>
</evidence>
<reference evidence="8 9" key="1">
    <citation type="submission" date="2021-12" db="EMBL/GenBank/DDBJ databases">
        <title>Genome sequencing of bacteria with rrn-lacking chromosome and rrn-plasmid.</title>
        <authorList>
            <person name="Anda M."/>
            <person name="Iwasaki W."/>
        </authorList>
    </citation>
    <scope>NUCLEOTIDE SEQUENCE [LARGE SCALE GENOMIC DNA]</scope>
    <source>
        <strain evidence="8 9">NBRC 15940</strain>
    </source>
</reference>
<keyword evidence="6" id="KW-0275">Fatty acid biosynthesis</keyword>
<evidence type="ECO:0000313" key="9">
    <source>
        <dbReference type="Proteomes" id="UP001310022"/>
    </source>
</evidence>
<keyword evidence="3" id="KW-0597">Phosphoprotein</keyword>
<dbReference type="InterPro" id="IPR036736">
    <property type="entry name" value="ACP-like_sf"/>
</dbReference>
<organism evidence="8 9">
    <name type="scientific">Persicobacter diffluens</name>
    <dbReference type="NCBI Taxonomy" id="981"/>
    <lineage>
        <taxon>Bacteria</taxon>
        <taxon>Pseudomonadati</taxon>
        <taxon>Bacteroidota</taxon>
        <taxon>Cytophagia</taxon>
        <taxon>Cytophagales</taxon>
        <taxon>Persicobacteraceae</taxon>
        <taxon>Persicobacter</taxon>
    </lineage>
</organism>
<accession>A0AAN5AJI2</accession>
<dbReference type="PANTHER" id="PTHR20863">
    <property type="entry name" value="ACYL CARRIER PROTEIN"/>
    <property type="match status" value="1"/>
</dbReference>
<name>A0AAN5AJI2_9BACT</name>
<dbReference type="InterPro" id="IPR003231">
    <property type="entry name" value="ACP"/>
</dbReference>
<evidence type="ECO:0000256" key="1">
    <source>
        <dbReference type="ARBA" id="ARBA00022450"/>
    </source>
</evidence>
<dbReference type="SUPFAM" id="SSF47336">
    <property type="entry name" value="ACP-like"/>
    <property type="match status" value="1"/>
</dbReference>
<dbReference type="InterPro" id="IPR009081">
    <property type="entry name" value="PP-bd_ACP"/>
</dbReference>
<dbReference type="Pfam" id="PF00550">
    <property type="entry name" value="PP-binding"/>
    <property type="match status" value="1"/>
</dbReference>
<comment type="caution">
    <text evidence="8">The sequence shown here is derived from an EMBL/GenBank/DDBJ whole genome shotgun (WGS) entry which is preliminary data.</text>
</comment>
<evidence type="ECO:0000256" key="3">
    <source>
        <dbReference type="ARBA" id="ARBA00022553"/>
    </source>
</evidence>
<sequence length="83" mass="9486">MSPYYEKIKSILVGLKVAEDTIRPEADLINDLGLSSVDVVDLIFSIEAAYDLKIPEEEIHNLLTIKDLEAYIKNNVSLYHREH</sequence>
<dbReference type="PROSITE" id="PS00012">
    <property type="entry name" value="PHOSPHOPANTETHEINE"/>
    <property type="match status" value="1"/>
</dbReference>
<evidence type="ECO:0000256" key="6">
    <source>
        <dbReference type="ARBA" id="ARBA00023160"/>
    </source>
</evidence>
<dbReference type="InterPro" id="IPR006162">
    <property type="entry name" value="Ppantetheine_attach_site"/>
</dbReference>
<keyword evidence="2" id="KW-0444">Lipid biosynthesis</keyword>
<dbReference type="GO" id="GO:0016020">
    <property type="term" value="C:membrane"/>
    <property type="evidence" value="ECO:0007669"/>
    <property type="project" value="GOC"/>
</dbReference>
<evidence type="ECO:0000313" key="8">
    <source>
        <dbReference type="EMBL" id="GJM59486.1"/>
    </source>
</evidence>
<dbReference type="PROSITE" id="PS50075">
    <property type="entry name" value="CARRIER"/>
    <property type="match status" value="1"/>
</dbReference>
<gene>
    <name evidence="8" type="ORF">PEDI_00380</name>
</gene>
<proteinExistence type="predicted"/>
<dbReference type="EMBL" id="BQKE01000001">
    <property type="protein sequence ID" value="GJM59486.1"/>
    <property type="molecule type" value="Genomic_DNA"/>
</dbReference>
<keyword evidence="5" id="KW-0443">Lipid metabolism</keyword>
<dbReference type="GO" id="GO:0000036">
    <property type="term" value="F:acyl carrier activity"/>
    <property type="evidence" value="ECO:0007669"/>
    <property type="project" value="TreeGrafter"/>
</dbReference>
<evidence type="ECO:0000256" key="2">
    <source>
        <dbReference type="ARBA" id="ARBA00022516"/>
    </source>
</evidence>
<evidence type="ECO:0000256" key="5">
    <source>
        <dbReference type="ARBA" id="ARBA00023098"/>
    </source>
</evidence>